<comment type="caution">
    <text evidence="1">The sequence shown here is derived from an EMBL/GenBank/DDBJ whole genome shotgun (WGS) entry which is preliminary data.</text>
</comment>
<name>A0A074LI09_9BACL</name>
<sequence>MKWHAEFTANMGAGRTGEFSAEIEQEAEDAYRVKIYRHYTNDNQKYLQNNPRGFGDVKNSLEQAKKHVKKFVPNIDHRLVWVEKED</sequence>
<keyword evidence="2" id="KW-1185">Reference proteome</keyword>
<reference evidence="1 2" key="1">
    <citation type="journal article" date="2013" name="Int. J. Syst. Evol. Microbiol.">
        <title>Tumebacillus flagellatus sp. nov., an alpha-amylase/pullulanase-producing bacterium isolated from cassava wastewater.</title>
        <authorList>
            <person name="Wang Q."/>
            <person name="Xie N."/>
            <person name="Qin Y."/>
            <person name="Shen N."/>
            <person name="Zhu J."/>
            <person name="Mi H."/>
            <person name="Huang R."/>
        </authorList>
    </citation>
    <scope>NUCLEOTIDE SEQUENCE [LARGE SCALE GENOMIC DNA]</scope>
    <source>
        <strain evidence="1 2">GST4</strain>
    </source>
</reference>
<gene>
    <name evidence="1" type="ORF">EL26_24480</name>
</gene>
<evidence type="ECO:0000313" key="2">
    <source>
        <dbReference type="Proteomes" id="UP000027931"/>
    </source>
</evidence>
<proteinExistence type="predicted"/>
<dbReference type="RefSeq" id="WP_038094895.1">
    <property type="nucleotide sequence ID" value="NZ_JMIR01000107.1"/>
</dbReference>
<dbReference type="AlphaFoldDB" id="A0A074LI09"/>
<dbReference type="Proteomes" id="UP000027931">
    <property type="component" value="Unassembled WGS sequence"/>
</dbReference>
<dbReference type="EMBL" id="JMIR01000107">
    <property type="protein sequence ID" value="KEO80784.1"/>
    <property type="molecule type" value="Genomic_DNA"/>
</dbReference>
<accession>A0A074LI09</accession>
<organism evidence="1 2">
    <name type="scientific">Tumebacillus flagellatus</name>
    <dbReference type="NCBI Taxonomy" id="1157490"/>
    <lineage>
        <taxon>Bacteria</taxon>
        <taxon>Bacillati</taxon>
        <taxon>Bacillota</taxon>
        <taxon>Bacilli</taxon>
        <taxon>Bacillales</taxon>
        <taxon>Alicyclobacillaceae</taxon>
        <taxon>Tumebacillus</taxon>
    </lineage>
</organism>
<protein>
    <submittedName>
        <fullName evidence="1">Uncharacterized protein</fullName>
    </submittedName>
</protein>
<evidence type="ECO:0000313" key="1">
    <source>
        <dbReference type="EMBL" id="KEO80784.1"/>
    </source>
</evidence>